<dbReference type="EMBL" id="JBEDUW010000005">
    <property type="protein sequence ID" value="KAK9929840.1"/>
    <property type="molecule type" value="Genomic_DNA"/>
</dbReference>
<sequence>MSSLPFISNIQVDKETVSGKCFSRSKRYPYAHVYEYSKLFLLLFSYELHCQLGVMDISRQVSVTAVDPGVVKTNIMREVPPCLSSLPFIVLGLLCLLQSPEVGGSSILDAALASPETSGVYFFGGKGRTVDKETVSGTCFGRSKRYPYAHVHEYSKLFLLLFSYELHRQLSLMDISRQVTVIAVDPGVVKTNIMQEVPPWLSCPAFIGLRLLCLLQ</sequence>
<evidence type="ECO:0000313" key="3">
    <source>
        <dbReference type="EMBL" id="KAK9929840.1"/>
    </source>
</evidence>
<keyword evidence="4" id="KW-1185">Reference proteome</keyword>
<reference evidence="3 4" key="1">
    <citation type="journal article" date="2023" name="G3 (Bethesda)">
        <title>A chromosome-length genome assembly and annotation of blackberry (Rubus argutus, cv. 'Hillquist').</title>
        <authorList>
            <person name="Bruna T."/>
            <person name="Aryal R."/>
            <person name="Dudchenko O."/>
            <person name="Sargent D.J."/>
            <person name="Mead D."/>
            <person name="Buti M."/>
            <person name="Cavallini A."/>
            <person name="Hytonen T."/>
            <person name="Andres J."/>
            <person name="Pham M."/>
            <person name="Weisz D."/>
            <person name="Mascagni F."/>
            <person name="Usai G."/>
            <person name="Natali L."/>
            <person name="Bassil N."/>
            <person name="Fernandez G.E."/>
            <person name="Lomsadze A."/>
            <person name="Armour M."/>
            <person name="Olukolu B."/>
            <person name="Poorten T."/>
            <person name="Britton C."/>
            <person name="Davik J."/>
            <person name="Ashrafi H."/>
            <person name="Aiden E.L."/>
            <person name="Borodovsky M."/>
            <person name="Worthington M."/>
        </authorList>
    </citation>
    <scope>NUCLEOTIDE SEQUENCE [LARGE SCALE GENOMIC DNA]</scope>
    <source>
        <strain evidence="3">PI 553951</strain>
    </source>
</reference>
<comment type="caution">
    <text evidence="3">The sequence shown here is derived from an EMBL/GenBank/DDBJ whole genome shotgun (WGS) entry which is preliminary data.</text>
</comment>
<dbReference type="SUPFAM" id="SSF51735">
    <property type="entry name" value="NAD(P)-binding Rossmann-fold domains"/>
    <property type="match status" value="2"/>
</dbReference>
<evidence type="ECO:0000256" key="2">
    <source>
        <dbReference type="ARBA" id="ARBA00023002"/>
    </source>
</evidence>
<dbReference type="AlphaFoldDB" id="A0AAW1WYR2"/>
<organism evidence="3 4">
    <name type="scientific">Rubus argutus</name>
    <name type="common">Southern blackberry</name>
    <dbReference type="NCBI Taxonomy" id="59490"/>
    <lineage>
        <taxon>Eukaryota</taxon>
        <taxon>Viridiplantae</taxon>
        <taxon>Streptophyta</taxon>
        <taxon>Embryophyta</taxon>
        <taxon>Tracheophyta</taxon>
        <taxon>Spermatophyta</taxon>
        <taxon>Magnoliopsida</taxon>
        <taxon>eudicotyledons</taxon>
        <taxon>Gunneridae</taxon>
        <taxon>Pentapetalae</taxon>
        <taxon>rosids</taxon>
        <taxon>fabids</taxon>
        <taxon>Rosales</taxon>
        <taxon>Rosaceae</taxon>
        <taxon>Rosoideae</taxon>
        <taxon>Rosoideae incertae sedis</taxon>
        <taxon>Rubus</taxon>
    </lineage>
</organism>
<dbReference type="PANTHER" id="PTHR24320">
    <property type="entry name" value="RETINOL DEHYDROGENASE"/>
    <property type="match status" value="1"/>
</dbReference>
<dbReference type="InterPro" id="IPR036291">
    <property type="entry name" value="NAD(P)-bd_dom_sf"/>
</dbReference>
<name>A0AAW1WYR2_RUBAR</name>
<keyword evidence="2" id="KW-0560">Oxidoreductase</keyword>
<dbReference type="PANTHER" id="PTHR24320:SF227">
    <property type="entry name" value="RETINOL DEHYDROGENASE 11"/>
    <property type="match status" value="1"/>
</dbReference>
<dbReference type="Gene3D" id="3.40.50.720">
    <property type="entry name" value="NAD(P)-binding Rossmann-like Domain"/>
    <property type="match status" value="2"/>
</dbReference>
<protein>
    <submittedName>
        <fullName evidence="3">Uncharacterized protein</fullName>
    </submittedName>
</protein>
<dbReference type="Proteomes" id="UP001457282">
    <property type="component" value="Unassembled WGS sequence"/>
</dbReference>
<gene>
    <name evidence="3" type="ORF">M0R45_026917</name>
</gene>
<dbReference type="GO" id="GO:0016491">
    <property type="term" value="F:oxidoreductase activity"/>
    <property type="evidence" value="ECO:0007669"/>
    <property type="project" value="UniProtKB-KW"/>
</dbReference>
<comment type="similarity">
    <text evidence="1">Belongs to the short-chain dehydrogenases/reductases (SDR) family.</text>
</comment>
<proteinExistence type="inferred from homology"/>
<evidence type="ECO:0000313" key="4">
    <source>
        <dbReference type="Proteomes" id="UP001457282"/>
    </source>
</evidence>
<accession>A0AAW1WYR2</accession>
<evidence type="ECO:0000256" key="1">
    <source>
        <dbReference type="ARBA" id="ARBA00006484"/>
    </source>
</evidence>